<dbReference type="AlphaFoldDB" id="A0A067MS90"/>
<feature type="domain" description="EGF-like" evidence="6">
    <location>
        <begin position="197"/>
        <end position="230"/>
    </location>
</feature>
<keyword evidence="2" id="KW-1015">Disulfide bond</keyword>
<feature type="region of interest" description="Disordered" evidence="3">
    <location>
        <begin position="740"/>
        <end position="771"/>
    </location>
</feature>
<evidence type="ECO:0000313" key="8">
    <source>
        <dbReference type="Proteomes" id="UP000027195"/>
    </source>
</evidence>
<proteinExistence type="predicted"/>
<feature type="compositionally biased region" description="Basic and acidic residues" evidence="3">
    <location>
        <begin position="806"/>
        <end position="817"/>
    </location>
</feature>
<keyword evidence="8" id="KW-1185">Reference proteome</keyword>
<feature type="chain" id="PRO_5001641513" description="EGF-like domain-containing protein" evidence="5">
    <location>
        <begin position="18"/>
        <end position="1038"/>
    </location>
</feature>
<dbReference type="InParanoid" id="A0A067MS90"/>
<dbReference type="InterPro" id="IPR000742">
    <property type="entry name" value="EGF"/>
</dbReference>
<dbReference type="Gene3D" id="2.10.220.10">
    <property type="entry name" value="Hormone Receptor, Insulin-like Growth Factor Receptor 1, Chain A, domain 2"/>
    <property type="match status" value="3"/>
</dbReference>
<feature type="region of interest" description="Disordered" evidence="3">
    <location>
        <begin position="650"/>
        <end position="670"/>
    </location>
</feature>
<keyword evidence="4" id="KW-0812">Transmembrane</keyword>
<keyword evidence="4" id="KW-1133">Transmembrane helix</keyword>
<dbReference type="InterPro" id="IPR002049">
    <property type="entry name" value="LE_dom"/>
</dbReference>
<dbReference type="PROSITE" id="PS01248">
    <property type="entry name" value="EGF_LAM_1"/>
    <property type="match status" value="1"/>
</dbReference>
<dbReference type="CDD" id="cd00064">
    <property type="entry name" value="FU"/>
    <property type="match status" value="4"/>
</dbReference>
<feature type="compositionally biased region" description="Polar residues" evidence="3">
    <location>
        <begin position="862"/>
        <end position="879"/>
    </location>
</feature>
<comment type="caution">
    <text evidence="2">Lacks conserved residue(s) required for the propagation of feature annotation.</text>
</comment>
<evidence type="ECO:0000256" key="1">
    <source>
        <dbReference type="ARBA" id="ARBA00022536"/>
    </source>
</evidence>
<evidence type="ECO:0000256" key="3">
    <source>
        <dbReference type="SAM" id="MobiDB-lite"/>
    </source>
</evidence>
<dbReference type="STRING" id="930990.A0A067MS90"/>
<dbReference type="PANTHER" id="PTHR15332">
    <property type="entry name" value="PROPROTEIN CONVERTASE SUBTILISIN_KEXIN TYPE 5-LIKE"/>
    <property type="match status" value="1"/>
</dbReference>
<dbReference type="Proteomes" id="UP000027195">
    <property type="component" value="Unassembled WGS sequence"/>
</dbReference>
<feature type="compositionally biased region" description="Low complexity" evidence="3">
    <location>
        <begin position="751"/>
        <end position="762"/>
    </location>
</feature>
<accession>A0A067MS90</accession>
<dbReference type="SMART" id="SM00261">
    <property type="entry name" value="FU"/>
    <property type="match status" value="6"/>
</dbReference>
<reference evidence="8" key="1">
    <citation type="journal article" date="2014" name="Proc. Natl. Acad. Sci. U.S.A.">
        <title>Extensive sampling of basidiomycete genomes demonstrates inadequacy of the white-rot/brown-rot paradigm for wood decay fungi.</title>
        <authorList>
            <person name="Riley R."/>
            <person name="Salamov A.A."/>
            <person name="Brown D.W."/>
            <person name="Nagy L.G."/>
            <person name="Floudas D."/>
            <person name="Held B.W."/>
            <person name="Levasseur A."/>
            <person name="Lombard V."/>
            <person name="Morin E."/>
            <person name="Otillar R."/>
            <person name="Lindquist E.A."/>
            <person name="Sun H."/>
            <person name="LaButti K.M."/>
            <person name="Schmutz J."/>
            <person name="Jabbour D."/>
            <person name="Luo H."/>
            <person name="Baker S.E."/>
            <person name="Pisabarro A.G."/>
            <person name="Walton J.D."/>
            <person name="Blanchette R.A."/>
            <person name="Henrissat B."/>
            <person name="Martin F."/>
            <person name="Cullen D."/>
            <person name="Hibbett D.S."/>
            <person name="Grigoriev I.V."/>
        </authorList>
    </citation>
    <scope>NUCLEOTIDE SEQUENCE [LARGE SCALE GENOMIC DNA]</scope>
    <source>
        <strain evidence="8">FD-172 SS1</strain>
    </source>
</reference>
<feature type="region of interest" description="Disordered" evidence="3">
    <location>
        <begin position="784"/>
        <end position="879"/>
    </location>
</feature>
<evidence type="ECO:0000256" key="4">
    <source>
        <dbReference type="SAM" id="Phobius"/>
    </source>
</evidence>
<evidence type="ECO:0000256" key="5">
    <source>
        <dbReference type="SAM" id="SignalP"/>
    </source>
</evidence>
<keyword evidence="1 2" id="KW-0245">EGF-like domain</keyword>
<dbReference type="PROSITE" id="PS00022">
    <property type="entry name" value="EGF_1"/>
    <property type="match status" value="1"/>
</dbReference>
<feature type="compositionally biased region" description="Low complexity" evidence="3">
    <location>
        <begin position="843"/>
        <end position="857"/>
    </location>
</feature>
<keyword evidence="5" id="KW-0732">Signal</keyword>
<evidence type="ECO:0000256" key="2">
    <source>
        <dbReference type="PROSITE-ProRule" id="PRU00076"/>
    </source>
</evidence>
<feature type="transmembrane region" description="Helical" evidence="4">
    <location>
        <begin position="682"/>
        <end position="703"/>
    </location>
</feature>
<feature type="compositionally biased region" description="Gly residues" evidence="3">
    <location>
        <begin position="661"/>
        <end position="670"/>
    </location>
</feature>
<name>A0A067MS90_BOTB1</name>
<dbReference type="InterPro" id="IPR009030">
    <property type="entry name" value="Growth_fac_rcpt_cys_sf"/>
</dbReference>
<protein>
    <recommendedName>
        <fullName evidence="6">EGF-like domain-containing protein</fullName>
    </recommendedName>
</protein>
<keyword evidence="4" id="KW-0472">Membrane</keyword>
<dbReference type="InterPro" id="IPR006212">
    <property type="entry name" value="Furin_repeat"/>
</dbReference>
<dbReference type="PANTHER" id="PTHR15332:SF175">
    <property type="entry name" value="PROPROTEIN CONVERTASE SUBTILISIN_KEXIN TYPE 5-LIKE"/>
    <property type="match status" value="1"/>
</dbReference>
<evidence type="ECO:0000313" key="7">
    <source>
        <dbReference type="EMBL" id="KDQ18608.1"/>
    </source>
</evidence>
<dbReference type="PROSITE" id="PS50026">
    <property type="entry name" value="EGF_3"/>
    <property type="match status" value="1"/>
</dbReference>
<feature type="compositionally biased region" description="Gly residues" evidence="3">
    <location>
        <begin position="789"/>
        <end position="801"/>
    </location>
</feature>
<dbReference type="SUPFAM" id="SSF57184">
    <property type="entry name" value="Growth factor receptor domain"/>
    <property type="match status" value="2"/>
</dbReference>
<dbReference type="SMART" id="SM00180">
    <property type="entry name" value="EGF_Lam"/>
    <property type="match status" value="1"/>
</dbReference>
<dbReference type="EMBL" id="KL198021">
    <property type="protein sequence ID" value="KDQ18608.1"/>
    <property type="molecule type" value="Genomic_DNA"/>
</dbReference>
<organism evidence="7 8">
    <name type="scientific">Botryobasidium botryosum (strain FD-172 SS1)</name>
    <dbReference type="NCBI Taxonomy" id="930990"/>
    <lineage>
        <taxon>Eukaryota</taxon>
        <taxon>Fungi</taxon>
        <taxon>Dikarya</taxon>
        <taxon>Basidiomycota</taxon>
        <taxon>Agaricomycotina</taxon>
        <taxon>Agaricomycetes</taxon>
        <taxon>Cantharellales</taxon>
        <taxon>Botryobasidiaceae</taxon>
        <taxon>Botryobasidium</taxon>
    </lineage>
</organism>
<dbReference type="SMART" id="SM00181">
    <property type="entry name" value="EGF"/>
    <property type="match status" value="6"/>
</dbReference>
<feature type="disulfide bond" evidence="2">
    <location>
        <begin position="201"/>
        <end position="211"/>
    </location>
</feature>
<dbReference type="OrthoDB" id="18487at2759"/>
<feature type="disulfide bond" evidence="2">
    <location>
        <begin position="220"/>
        <end position="229"/>
    </location>
</feature>
<dbReference type="HOGENOM" id="CLU_010013_0_0_1"/>
<evidence type="ECO:0000259" key="6">
    <source>
        <dbReference type="PROSITE" id="PS50026"/>
    </source>
</evidence>
<sequence length="1038" mass="103431">MNPALLAALLAASHVAAAPANLASAAGTVTVCTSTQCLEGTTGLTTGATLSSSSESFILLPDTYDSASATKIPPALLAALTASKSTLNVPSSSGLVSTSNSSKISLPLTISPLPGVTTFSGSFFTQQTLYTDIANATNLPLSLLNRPSSLILPQGVWAVLGASGSGDRVVLWSSVSDLSQLPSSSLSSNSLSLLNLQSSSCSTPCSSHGSCSPSSSTCTCPPNFAGTACESCAKGFFGPNCQACPANCPSCDDGPTGSGRCLGAIASDPPSSCNCQNGVCGTGGSCACNAGWTSPPGATSTAGSTNSTQCSVCAPGFSSDGAGNCSACSLNCLSCTSGGTCSQCRPGFSPDPAAPANCIVTPANSCTDGQFANPAGGCAACSPLCKTCTGGDSTNCIICGAGRFNLNGTCVAVDGSGVCAGAKGMVANNVKNECDACPAGCTSCQIPNFSIASTISQVQCTACLPGSVLTTDGKCVAKCPAGTFVNAATNTCTACDPSCATCAGDKSFCLTCTGTQLASNGTCANTCPTNTFSSSGACLACHADCASCSGAAFNQCTTCPAGRPVSSSGRCLATCAQNEYFDPTAGKCAKCDAGCTSCAGAGSAQCLGCPAGQVLQGGKCVAASCGSGAGWVSALGVCLSDLMSLKPGQAGAGNNNSPTAGSGGSAGAGSGGGGSQGGTFAWWQWLLLALGGAAIIALGLVVWRSHARRVRKQETRAFRDRLDGTRGWKGWFGFGAGSGSGGAGGARVLRRSGSSRSARSGGTHAQSAEYNPAEFVRRVDGLFDEGRTKGQGRGLEQGLGQGQLEKMSRTEEWRHEMGQFPPPGESIDGRSGNRHSLARSTNSESTRSPPDSPTRSELYPPSRSNPRTSVTSASVYSQNTSVNERLAANIRAQLGIYPHGAPPLPPAGPSSNMAYNPPNVSNATNAFGPPSTTAPLFAEPRQPIKDTTTLRTVTFAPLPTTIASPVPRPFAQTQPLIEPLVDVPIGFDGASGRAGGAYWIANTGASANPSGSAGAGAGGVPLAATAGGNVDRNPFRRF</sequence>
<gene>
    <name evidence="7" type="ORF">BOTBODRAFT_28987</name>
</gene>
<feature type="signal peptide" evidence="5">
    <location>
        <begin position="1"/>
        <end position="17"/>
    </location>
</feature>